<reference evidence="2" key="1">
    <citation type="submission" date="2007-07" db="EMBL/GenBank/DDBJ databases">
        <title>PCAP assembly of the Caenorhabditis remanei genome.</title>
        <authorList>
            <consortium name="The Caenorhabditis remanei Sequencing Consortium"/>
            <person name="Wilson R.K."/>
        </authorList>
    </citation>
    <scope>NUCLEOTIDE SEQUENCE [LARGE SCALE GENOMIC DNA]</scope>
    <source>
        <strain evidence="2">PB4641</strain>
    </source>
</reference>
<dbReference type="HOGENOM" id="CLU_2374738_0_0_1"/>
<dbReference type="Proteomes" id="UP000008281">
    <property type="component" value="Unassembled WGS sequence"/>
</dbReference>
<feature type="signal peptide" evidence="1">
    <location>
        <begin position="1"/>
        <end position="21"/>
    </location>
</feature>
<gene>
    <name evidence="2" type="ORF">CRE_08694</name>
</gene>
<dbReference type="InParanoid" id="E3LJE3"/>
<sequence>MIKICLLVFFLAASFISSSISEKGKKVYTVLQIPMQFFSVNISHTEPSNSSTSSGETLTLKLIVPEYVNINITDFSEKIRLLLNKNLTNGTEKME</sequence>
<keyword evidence="3" id="KW-1185">Reference proteome</keyword>
<accession>E3LJE3</accession>
<dbReference type="EMBL" id="DS268409">
    <property type="protein sequence ID" value="EFO94943.1"/>
    <property type="molecule type" value="Genomic_DNA"/>
</dbReference>
<organism evidence="3">
    <name type="scientific">Caenorhabditis remanei</name>
    <name type="common">Caenorhabditis vulgaris</name>
    <dbReference type="NCBI Taxonomy" id="31234"/>
    <lineage>
        <taxon>Eukaryota</taxon>
        <taxon>Metazoa</taxon>
        <taxon>Ecdysozoa</taxon>
        <taxon>Nematoda</taxon>
        <taxon>Chromadorea</taxon>
        <taxon>Rhabditida</taxon>
        <taxon>Rhabditina</taxon>
        <taxon>Rhabditomorpha</taxon>
        <taxon>Rhabditoidea</taxon>
        <taxon>Rhabditidae</taxon>
        <taxon>Peloderinae</taxon>
        <taxon>Caenorhabditis</taxon>
    </lineage>
</organism>
<evidence type="ECO:0000256" key="1">
    <source>
        <dbReference type="SAM" id="SignalP"/>
    </source>
</evidence>
<protein>
    <submittedName>
        <fullName evidence="2">Uncharacterized protein</fullName>
    </submittedName>
</protein>
<name>E3LJE3_CAERE</name>
<evidence type="ECO:0000313" key="2">
    <source>
        <dbReference type="EMBL" id="EFO94943.1"/>
    </source>
</evidence>
<dbReference type="AlphaFoldDB" id="E3LJE3"/>
<keyword evidence="1" id="KW-0732">Signal</keyword>
<evidence type="ECO:0000313" key="3">
    <source>
        <dbReference type="Proteomes" id="UP000008281"/>
    </source>
</evidence>
<proteinExistence type="predicted"/>
<feature type="chain" id="PRO_5003175034" evidence="1">
    <location>
        <begin position="22"/>
        <end position="95"/>
    </location>
</feature>